<proteinExistence type="predicted"/>
<dbReference type="STRING" id="2903.R1CHR0"/>
<feature type="domain" description="DNAJ-containing protein X-domain" evidence="1">
    <location>
        <begin position="202"/>
        <end position="264"/>
    </location>
</feature>
<dbReference type="PaxDb" id="2903-EOD22037"/>
<dbReference type="InterPro" id="IPR036869">
    <property type="entry name" value="J_dom_sf"/>
</dbReference>
<dbReference type="RefSeq" id="XP_005774466.1">
    <property type="nucleotide sequence ID" value="XM_005774409.1"/>
</dbReference>
<evidence type="ECO:0000259" key="1">
    <source>
        <dbReference type="Pfam" id="PF14308"/>
    </source>
</evidence>
<sequence>MHPDKNPDDPEAQQKFQKLGEAYQVPRRYGEIWRDMVGDMEGEQKLQKLGEAYQVPYLGWGGMMDPSMFYSIIFGSEGFEAFTLEDREMNEMMAAMGLQKPKHVGTATELAALLAPFVDGDEAERAAFVERRAAHARASCSRTRELLTHVCGRMYCSRAKLHLQKADGKSLRDDLADYKKLGGAGEAMRARGHAASGRFAGAWHLAVVDVEGTLRKVCKKVLSDTSVSADGRFQRALALKALGETFLAAVSPENAADGPKKTFRQQLEAFASTMMPPSESAAAAAENADSGGYVGLRVEIHGVVRKPEPLVLPPPSLTAVHPPVSGLVSKPELNGSFGVACGWDPEARTPPPEQQRLRGVEKSTLGVALVKPSQDHVVRTYRPHPLHH</sequence>
<dbReference type="SUPFAM" id="SSF46565">
    <property type="entry name" value="Chaperone J-domain"/>
    <property type="match status" value="1"/>
</dbReference>
<keyword evidence="3" id="KW-1185">Reference proteome</keyword>
<reference evidence="3" key="1">
    <citation type="journal article" date="2013" name="Nature">
        <title>Pan genome of the phytoplankton Emiliania underpins its global distribution.</title>
        <authorList>
            <person name="Read B.A."/>
            <person name="Kegel J."/>
            <person name="Klute M.J."/>
            <person name="Kuo A."/>
            <person name="Lefebvre S.C."/>
            <person name="Maumus F."/>
            <person name="Mayer C."/>
            <person name="Miller J."/>
            <person name="Monier A."/>
            <person name="Salamov A."/>
            <person name="Young J."/>
            <person name="Aguilar M."/>
            <person name="Claverie J.M."/>
            <person name="Frickenhaus S."/>
            <person name="Gonzalez K."/>
            <person name="Herman E.K."/>
            <person name="Lin Y.C."/>
            <person name="Napier J."/>
            <person name="Ogata H."/>
            <person name="Sarno A.F."/>
            <person name="Shmutz J."/>
            <person name="Schroeder D."/>
            <person name="de Vargas C."/>
            <person name="Verret F."/>
            <person name="von Dassow P."/>
            <person name="Valentin K."/>
            <person name="Van de Peer Y."/>
            <person name="Wheeler G."/>
            <person name="Dacks J.B."/>
            <person name="Delwiche C.F."/>
            <person name="Dyhrman S.T."/>
            <person name="Glockner G."/>
            <person name="John U."/>
            <person name="Richards T."/>
            <person name="Worden A.Z."/>
            <person name="Zhang X."/>
            <person name="Grigoriev I.V."/>
            <person name="Allen A.E."/>
            <person name="Bidle K."/>
            <person name="Borodovsky M."/>
            <person name="Bowler C."/>
            <person name="Brownlee C."/>
            <person name="Cock J.M."/>
            <person name="Elias M."/>
            <person name="Gladyshev V.N."/>
            <person name="Groth M."/>
            <person name="Guda C."/>
            <person name="Hadaegh A."/>
            <person name="Iglesias-Rodriguez M.D."/>
            <person name="Jenkins J."/>
            <person name="Jones B.M."/>
            <person name="Lawson T."/>
            <person name="Leese F."/>
            <person name="Lindquist E."/>
            <person name="Lobanov A."/>
            <person name="Lomsadze A."/>
            <person name="Malik S.B."/>
            <person name="Marsh M.E."/>
            <person name="Mackinder L."/>
            <person name="Mock T."/>
            <person name="Mueller-Roeber B."/>
            <person name="Pagarete A."/>
            <person name="Parker M."/>
            <person name="Probert I."/>
            <person name="Quesneville H."/>
            <person name="Raines C."/>
            <person name="Rensing S.A."/>
            <person name="Riano-Pachon D.M."/>
            <person name="Richier S."/>
            <person name="Rokitta S."/>
            <person name="Shiraiwa Y."/>
            <person name="Soanes D.M."/>
            <person name="van der Giezen M."/>
            <person name="Wahlund T.M."/>
            <person name="Williams B."/>
            <person name="Wilson W."/>
            <person name="Wolfe G."/>
            <person name="Wurch L.L."/>
        </authorList>
    </citation>
    <scope>NUCLEOTIDE SEQUENCE</scope>
</reference>
<evidence type="ECO:0000313" key="2">
    <source>
        <dbReference type="EnsemblProtists" id="EOD22037"/>
    </source>
</evidence>
<dbReference type="InterPro" id="IPR052423">
    <property type="entry name" value="EMIR"/>
</dbReference>
<reference evidence="2" key="2">
    <citation type="submission" date="2024-10" db="UniProtKB">
        <authorList>
            <consortium name="EnsemblProtists"/>
        </authorList>
    </citation>
    <scope>IDENTIFICATION</scope>
</reference>
<organism evidence="2 3">
    <name type="scientific">Emiliania huxleyi (strain CCMP1516)</name>
    <dbReference type="NCBI Taxonomy" id="280463"/>
    <lineage>
        <taxon>Eukaryota</taxon>
        <taxon>Haptista</taxon>
        <taxon>Haptophyta</taxon>
        <taxon>Prymnesiophyceae</taxon>
        <taxon>Isochrysidales</taxon>
        <taxon>Noelaerhabdaceae</taxon>
        <taxon>Emiliania</taxon>
    </lineage>
</organism>
<dbReference type="InterPro" id="IPR001623">
    <property type="entry name" value="DnaJ_domain"/>
</dbReference>
<dbReference type="eggNOG" id="KOG0691">
    <property type="taxonomic scope" value="Eukaryota"/>
</dbReference>
<dbReference type="Gene3D" id="1.10.287.110">
    <property type="entry name" value="DnaJ domain"/>
    <property type="match status" value="1"/>
</dbReference>
<dbReference type="PANTHER" id="PTHR44094:SF8">
    <property type="entry name" value="DNAJ HEAT SHOCK N-TERMINAL DOMAIN-CONTAINING PROTEIN-RELATED"/>
    <property type="match status" value="1"/>
</dbReference>
<dbReference type="EnsemblProtists" id="EOD22037">
    <property type="protein sequence ID" value="EOD22037"/>
    <property type="gene ID" value="EMIHUDRAFT_116849"/>
</dbReference>
<dbReference type="AlphaFoldDB" id="A0A0D3JEV2"/>
<dbReference type="InterPro" id="IPR026894">
    <property type="entry name" value="DnaJ_X"/>
</dbReference>
<evidence type="ECO:0000313" key="3">
    <source>
        <dbReference type="Proteomes" id="UP000013827"/>
    </source>
</evidence>
<dbReference type="Pfam" id="PF14308">
    <property type="entry name" value="DnaJ-X"/>
    <property type="match status" value="1"/>
</dbReference>
<dbReference type="GeneID" id="17267617"/>
<dbReference type="HOGENOM" id="CLU_025145_1_1_1"/>
<dbReference type="CDD" id="cd06257">
    <property type="entry name" value="DnaJ"/>
    <property type="match status" value="1"/>
</dbReference>
<dbReference type="PANTHER" id="PTHR44094">
    <property type="entry name" value="DNAJ HEAT SHOCK N-TERMINAL DOMAIN-CONTAINING PROTEIN"/>
    <property type="match status" value="1"/>
</dbReference>
<accession>A0A0D3JEV2</accession>
<protein>
    <recommendedName>
        <fullName evidence="1">DNAJ-containing protein X-domain domain-containing protein</fullName>
    </recommendedName>
</protein>
<dbReference type="KEGG" id="ehx:EMIHUDRAFT_116849"/>
<dbReference type="Proteomes" id="UP000013827">
    <property type="component" value="Unassembled WGS sequence"/>
</dbReference>
<name>A0A0D3JEV2_EMIH1</name>